<dbReference type="EMBL" id="LKCN02000005">
    <property type="protein sequence ID" value="RCI13745.1"/>
    <property type="molecule type" value="Genomic_DNA"/>
</dbReference>
<dbReference type="AlphaFoldDB" id="A0A367LH45"/>
<evidence type="ECO:0000313" key="8">
    <source>
        <dbReference type="Proteomes" id="UP000253664"/>
    </source>
</evidence>
<dbReference type="InterPro" id="IPR020845">
    <property type="entry name" value="AMP-binding_CS"/>
</dbReference>
<protein>
    <submittedName>
        <fullName evidence="7">Uncharacterized protein</fullName>
    </submittedName>
</protein>
<evidence type="ECO:0000256" key="4">
    <source>
        <dbReference type="SAM" id="SignalP"/>
    </source>
</evidence>
<evidence type="ECO:0000256" key="3">
    <source>
        <dbReference type="SAM" id="MobiDB-lite"/>
    </source>
</evidence>
<feature type="domain" description="AMP-dependent synthetase/ligase" evidence="5">
    <location>
        <begin position="178"/>
        <end position="547"/>
    </location>
</feature>
<dbReference type="PROSITE" id="PS00455">
    <property type="entry name" value="AMP_BINDING"/>
    <property type="match status" value="1"/>
</dbReference>
<dbReference type="Pfam" id="PF13193">
    <property type="entry name" value="AMP-binding_C"/>
    <property type="match status" value="1"/>
</dbReference>
<dbReference type="Gene3D" id="3.30.300.30">
    <property type="match status" value="1"/>
</dbReference>
<reference evidence="7 8" key="1">
    <citation type="journal article" date="2015" name="BMC Genomics">
        <title>Insights from the genome of Ophiocordyceps polyrhachis-furcata to pathogenicity and host specificity in insect fungi.</title>
        <authorList>
            <person name="Wichadakul D."/>
            <person name="Kobmoo N."/>
            <person name="Ingsriswang S."/>
            <person name="Tangphatsornruang S."/>
            <person name="Chantasingh D."/>
            <person name="Luangsa-ard J.J."/>
            <person name="Eurwilaichitr L."/>
        </authorList>
    </citation>
    <scope>NUCLEOTIDE SEQUENCE [LARGE SCALE GENOMIC DNA]</scope>
    <source>
        <strain evidence="7 8">BCC 54312</strain>
    </source>
</reference>
<dbReference type="InterPro" id="IPR042099">
    <property type="entry name" value="ANL_N_sf"/>
</dbReference>
<dbReference type="GO" id="GO:0016405">
    <property type="term" value="F:CoA-ligase activity"/>
    <property type="evidence" value="ECO:0007669"/>
    <property type="project" value="TreeGrafter"/>
</dbReference>
<dbReference type="SUPFAM" id="SSF56801">
    <property type="entry name" value="Acetyl-CoA synthetase-like"/>
    <property type="match status" value="1"/>
</dbReference>
<dbReference type="PANTHER" id="PTHR24096:SF149">
    <property type="entry name" value="AMP-BINDING DOMAIN-CONTAINING PROTEIN-RELATED"/>
    <property type="match status" value="1"/>
</dbReference>
<comment type="similarity">
    <text evidence="1">Belongs to the ATP-dependent AMP-binding enzyme family.</text>
</comment>
<feature type="signal peptide" evidence="4">
    <location>
        <begin position="1"/>
        <end position="16"/>
    </location>
</feature>
<sequence length="700" mass="78589">MVHLGLPVLLCSVTVAEDPIRSGVMRPVPTRLGRVVSERGRESESESEPYPMPRPQEREQRRNKKKKTTTTTTTTTKTKKKEEGKNRRTNKEMPVSSPWRDISIPDVDAWTYFMDSPRPYPDDHQEEDDDDDDDDDEDEEEGRGKNRRTNKEMPVSSPWRDISIPDVDAWTYFMDSPRPYPDDHPLFVDTTSSRSYTFAQVKDLAQCFGIGLRQRLSWSQGDMLAVYAPNDIDTPVVNLGVLWAGGVVTPANPAYTADDLARQLRDSGARALVTHTDVLDKALEAATAVGLSSSCIFLLGHVPLEKRRGLQLWSELTPTGTWFRPERTEIEPGRHLAFLVYSSGTTGLPKGVMLSHSNVVANSLQTHKADTGHLQWDIDRQLGVLPFFHVYGLAVVINTTLVTGATCHVMPRFDIVETCRLIQELSITFLFVPPPIVLQLSRHPCVKDYDLSTLRFINSGAAPLSRELVIDVWKRLAVGVKQGYGLSEASPVTNAQLIDEWWRFQGSVGRLVPNMKAKIVDPDGKELPPNQSGELLFKGPNVFRGYWKRPGLNSETFTPDGWYRTGDVAHICPKGYFYITDRIKELIKYNGFQVPPAELENKLLGHKDIADVGVVGVWDAEKYTEIPRAYVVPTSGVEASDALARNIVAWLEERVASHKRLRGGVRFIDEIPKAQSGKILRRVLKDMARKEGEEGPRAKL</sequence>
<feature type="chain" id="PRO_5016669719" evidence="4">
    <location>
        <begin position="17"/>
        <end position="700"/>
    </location>
</feature>
<evidence type="ECO:0000259" key="5">
    <source>
        <dbReference type="Pfam" id="PF00501"/>
    </source>
</evidence>
<feature type="region of interest" description="Disordered" evidence="3">
    <location>
        <begin position="24"/>
        <end position="160"/>
    </location>
</feature>
<keyword evidence="2" id="KW-0436">Ligase</keyword>
<feature type="compositionally biased region" description="Acidic residues" evidence="3">
    <location>
        <begin position="124"/>
        <end position="141"/>
    </location>
</feature>
<evidence type="ECO:0000256" key="1">
    <source>
        <dbReference type="ARBA" id="ARBA00006432"/>
    </source>
</evidence>
<gene>
    <name evidence="7" type="ORF">L249_8026</name>
</gene>
<accession>A0A367LH45</accession>
<dbReference type="CDD" id="cd05911">
    <property type="entry name" value="Firefly_Luc_like"/>
    <property type="match status" value="1"/>
</dbReference>
<dbReference type="Pfam" id="PF00501">
    <property type="entry name" value="AMP-binding"/>
    <property type="match status" value="1"/>
</dbReference>
<evidence type="ECO:0000256" key="2">
    <source>
        <dbReference type="ARBA" id="ARBA00022598"/>
    </source>
</evidence>
<evidence type="ECO:0000259" key="6">
    <source>
        <dbReference type="Pfam" id="PF13193"/>
    </source>
</evidence>
<dbReference type="InterPro" id="IPR045851">
    <property type="entry name" value="AMP-bd_C_sf"/>
</dbReference>
<keyword evidence="8" id="KW-1185">Reference proteome</keyword>
<feature type="domain" description="AMP-binding enzyme C-terminal" evidence="6">
    <location>
        <begin position="598"/>
        <end position="678"/>
    </location>
</feature>
<organism evidence="7 8">
    <name type="scientific">Ophiocordyceps polyrhachis-furcata BCC 54312</name>
    <dbReference type="NCBI Taxonomy" id="1330021"/>
    <lineage>
        <taxon>Eukaryota</taxon>
        <taxon>Fungi</taxon>
        <taxon>Dikarya</taxon>
        <taxon>Ascomycota</taxon>
        <taxon>Pezizomycotina</taxon>
        <taxon>Sordariomycetes</taxon>
        <taxon>Hypocreomycetidae</taxon>
        <taxon>Hypocreales</taxon>
        <taxon>Ophiocordycipitaceae</taxon>
        <taxon>Ophiocordyceps</taxon>
    </lineage>
</organism>
<feature type="compositionally biased region" description="Basic and acidic residues" evidence="3">
    <location>
        <begin position="80"/>
        <end position="91"/>
    </location>
</feature>
<dbReference type="InterPro" id="IPR000873">
    <property type="entry name" value="AMP-dep_synth/lig_dom"/>
</dbReference>
<dbReference type="STRING" id="1330021.A0A367LH45"/>
<dbReference type="InterPro" id="IPR025110">
    <property type="entry name" value="AMP-bd_C"/>
</dbReference>
<dbReference type="Proteomes" id="UP000253664">
    <property type="component" value="Unassembled WGS sequence"/>
</dbReference>
<keyword evidence="4" id="KW-0732">Signal</keyword>
<dbReference type="Gene3D" id="3.40.50.12780">
    <property type="entry name" value="N-terminal domain of ligase-like"/>
    <property type="match status" value="1"/>
</dbReference>
<name>A0A367LH45_9HYPO</name>
<evidence type="ECO:0000313" key="7">
    <source>
        <dbReference type="EMBL" id="RCI13745.1"/>
    </source>
</evidence>
<dbReference type="PANTHER" id="PTHR24096">
    <property type="entry name" value="LONG-CHAIN-FATTY-ACID--COA LIGASE"/>
    <property type="match status" value="1"/>
</dbReference>
<proteinExistence type="inferred from homology"/>
<comment type="caution">
    <text evidence="7">The sequence shown here is derived from an EMBL/GenBank/DDBJ whole genome shotgun (WGS) entry which is preliminary data.</text>
</comment>
<dbReference type="OrthoDB" id="6509636at2759"/>